<reference evidence="5 6" key="1">
    <citation type="submission" date="2020-06" db="EMBL/GenBank/DDBJ databases">
        <title>Actinomadura xiongansis sp. nov., isolated from soil of Baiyangdian.</title>
        <authorList>
            <person name="Zhang X."/>
        </authorList>
    </citation>
    <scope>NUCLEOTIDE SEQUENCE [LARGE SCALE GENOMIC DNA]</scope>
    <source>
        <strain evidence="5 6">HBUM206468</strain>
    </source>
</reference>
<dbReference type="InterPro" id="IPR000524">
    <property type="entry name" value="Tscrpt_reg_HTH_GntR"/>
</dbReference>
<dbReference type="EMBL" id="JABVEC010000044">
    <property type="protein sequence ID" value="MBC6470614.1"/>
    <property type="molecule type" value="Genomic_DNA"/>
</dbReference>
<keyword evidence="3" id="KW-0804">Transcription</keyword>
<organism evidence="5 6">
    <name type="scientific">Actinomadura alba</name>
    <dbReference type="NCBI Taxonomy" id="406431"/>
    <lineage>
        <taxon>Bacteria</taxon>
        <taxon>Bacillati</taxon>
        <taxon>Actinomycetota</taxon>
        <taxon>Actinomycetes</taxon>
        <taxon>Streptosporangiales</taxon>
        <taxon>Thermomonosporaceae</taxon>
        <taxon>Actinomadura</taxon>
    </lineage>
</organism>
<accession>A0ABR7M0H2</accession>
<dbReference type="Gene3D" id="1.10.10.10">
    <property type="entry name" value="Winged helix-like DNA-binding domain superfamily/Winged helix DNA-binding domain"/>
    <property type="match status" value="1"/>
</dbReference>
<proteinExistence type="predicted"/>
<evidence type="ECO:0000256" key="2">
    <source>
        <dbReference type="ARBA" id="ARBA00023125"/>
    </source>
</evidence>
<dbReference type="CDD" id="cd07377">
    <property type="entry name" value="WHTH_GntR"/>
    <property type="match status" value="1"/>
</dbReference>
<dbReference type="RefSeq" id="WP_187247656.1">
    <property type="nucleotide sequence ID" value="NZ_BAAAOK010000005.1"/>
</dbReference>
<dbReference type="PANTHER" id="PTHR43537">
    <property type="entry name" value="TRANSCRIPTIONAL REGULATOR, GNTR FAMILY"/>
    <property type="match status" value="1"/>
</dbReference>
<dbReference type="InterPro" id="IPR036388">
    <property type="entry name" value="WH-like_DNA-bd_sf"/>
</dbReference>
<dbReference type="Pfam" id="PF00392">
    <property type="entry name" value="GntR"/>
    <property type="match status" value="1"/>
</dbReference>
<protein>
    <submittedName>
        <fullName evidence="5">FadR family transcriptional regulator</fullName>
    </submittedName>
</protein>
<dbReference type="InterPro" id="IPR008920">
    <property type="entry name" value="TF_FadR/GntR_C"/>
</dbReference>
<dbReference type="SMART" id="SM00895">
    <property type="entry name" value="FCD"/>
    <property type="match status" value="1"/>
</dbReference>
<dbReference type="InterPro" id="IPR011711">
    <property type="entry name" value="GntR_C"/>
</dbReference>
<dbReference type="Gene3D" id="1.20.120.530">
    <property type="entry name" value="GntR ligand-binding domain-like"/>
    <property type="match status" value="1"/>
</dbReference>
<keyword evidence="1" id="KW-0805">Transcription regulation</keyword>
<dbReference type="InterPro" id="IPR036390">
    <property type="entry name" value="WH_DNA-bd_sf"/>
</dbReference>
<keyword evidence="6" id="KW-1185">Reference proteome</keyword>
<feature type="domain" description="HTH gntR-type" evidence="4">
    <location>
        <begin position="22"/>
        <end position="92"/>
    </location>
</feature>
<evidence type="ECO:0000313" key="6">
    <source>
        <dbReference type="Proteomes" id="UP000805614"/>
    </source>
</evidence>
<dbReference type="SUPFAM" id="SSF46785">
    <property type="entry name" value="Winged helix' DNA-binding domain"/>
    <property type="match status" value="1"/>
</dbReference>
<dbReference type="Pfam" id="PF07729">
    <property type="entry name" value="FCD"/>
    <property type="match status" value="1"/>
</dbReference>
<evidence type="ECO:0000256" key="1">
    <source>
        <dbReference type="ARBA" id="ARBA00023015"/>
    </source>
</evidence>
<keyword evidence="2" id="KW-0238">DNA-binding</keyword>
<dbReference type="SMART" id="SM00345">
    <property type="entry name" value="HTH_GNTR"/>
    <property type="match status" value="1"/>
</dbReference>
<sequence>MSSGGTPGDRNTADLFGPVSVGRISDVIVAQMQLLIREGKLVPGDRLPSERSLCERFGVSRVTIREALRVLEASGLVGIRVGARGGAFVTQPSSERVGESLANLMTLTPMTAGDVTEARMVFELGILPLVVERATEEDIADLRALVEQGVSALESGSYTMAMSAAFHVRVASSTHNPAIEMLVHSFHGPMLMSLQQARVSAPLMGHLGAQEHFQLVEAIEQRNVDRARAIMTRHLQRTAARVAENRDPSLANLESGH</sequence>
<dbReference type="PANTHER" id="PTHR43537:SF5">
    <property type="entry name" value="UXU OPERON TRANSCRIPTIONAL REGULATOR"/>
    <property type="match status" value="1"/>
</dbReference>
<name>A0ABR7M0H2_9ACTN</name>
<dbReference type="Proteomes" id="UP000805614">
    <property type="component" value="Unassembled WGS sequence"/>
</dbReference>
<dbReference type="PROSITE" id="PS50949">
    <property type="entry name" value="HTH_GNTR"/>
    <property type="match status" value="1"/>
</dbReference>
<evidence type="ECO:0000259" key="4">
    <source>
        <dbReference type="PROSITE" id="PS50949"/>
    </source>
</evidence>
<comment type="caution">
    <text evidence="5">The sequence shown here is derived from an EMBL/GenBank/DDBJ whole genome shotgun (WGS) entry which is preliminary data.</text>
</comment>
<gene>
    <name evidence="5" type="ORF">HKK74_34750</name>
</gene>
<evidence type="ECO:0000256" key="3">
    <source>
        <dbReference type="ARBA" id="ARBA00023163"/>
    </source>
</evidence>
<dbReference type="SUPFAM" id="SSF48008">
    <property type="entry name" value="GntR ligand-binding domain-like"/>
    <property type="match status" value="1"/>
</dbReference>
<dbReference type="PRINTS" id="PR00035">
    <property type="entry name" value="HTHGNTR"/>
</dbReference>
<evidence type="ECO:0000313" key="5">
    <source>
        <dbReference type="EMBL" id="MBC6470614.1"/>
    </source>
</evidence>